<accession>B3MW19</accession>
<dbReference type="STRING" id="7217.B3MW19"/>
<sequence length="550" mass="64350">MSKPNSGRPLVRKVKFLLDKDKEAADELKQKTRAEKARAEKLRNEEMLCAGGDADPRNIRNRRRPRRRHHHDDPTAEQQVVQQYEQQHAQLLDQDPDHQMLYNIFQKLEMAEQIALHRLARLLPDVCSAHWRSTCRKLDFRVLTEELPEPNQRNYLLGQMAEHYRYVYFVAHRLQENLNALESAGVKSLNSVQRVELLLLEGEETLPLERIQETPLTADTEAGGDAKPKGMAQWPLHALPKLMRNVKRMKAQCDVQVHFIEHFAQLELLILYGSISQTALTGIFERCQKLERLFLKFNDRNYNQNLSLKSIRKSTKLRDLSVPVALFNRQKEMLMELRQLHLLELTHCEKDVPLTIECMRFVLNQKADTIEQVQLDCKCFAKKHINWMQDVGLERCSRLRGLVLVNCIFGNREICQLTLPCVQKYIALIGCKDIKEYQVLDMVRRCSGLSELYLIDCPQLTWKMLQGLYRIRRGENISYPLTVVLGQCPTLRTDYQSMYSNYWCFKLAYLKIERIQGESRPIEDIQIFFYQNTPQDKNLKPALKKGSTQN</sequence>
<organism evidence="2 3">
    <name type="scientific">Drosophila ananassae</name>
    <name type="common">Fruit fly</name>
    <dbReference type="NCBI Taxonomy" id="7217"/>
    <lineage>
        <taxon>Eukaryota</taxon>
        <taxon>Metazoa</taxon>
        <taxon>Ecdysozoa</taxon>
        <taxon>Arthropoda</taxon>
        <taxon>Hexapoda</taxon>
        <taxon>Insecta</taxon>
        <taxon>Pterygota</taxon>
        <taxon>Neoptera</taxon>
        <taxon>Endopterygota</taxon>
        <taxon>Diptera</taxon>
        <taxon>Brachycera</taxon>
        <taxon>Muscomorpha</taxon>
        <taxon>Ephydroidea</taxon>
        <taxon>Drosophilidae</taxon>
        <taxon>Drosophila</taxon>
        <taxon>Sophophora</taxon>
    </lineage>
</organism>
<dbReference type="OrthoDB" id="550575at2759"/>
<dbReference type="AlphaFoldDB" id="B3MW19"/>
<dbReference type="PhylomeDB" id="B3MW19"/>
<evidence type="ECO:0000256" key="1">
    <source>
        <dbReference type="SAM" id="MobiDB-lite"/>
    </source>
</evidence>
<protein>
    <recommendedName>
        <fullName evidence="4">F-box domain-containing protein</fullName>
    </recommendedName>
</protein>
<dbReference type="Gene3D" id="3.80.10.10">
    <property type="entry name" value="Ribonuclease Inhibitor"/>
    <property type="match status" value="1"/>
</dbReference>
<name>B3MW19_DROAN</name>
<feature type="region of interest" description="Disordered" evidence="1">
    <location>
        <begin position="28"/>
        <end position="77"/>
    </location>
</feature>
<gene>
    <name evidence="2" type="primary">Dana\GF22607</name>
    <name evidence="2" type="synonym">dana_GLEANR_6562</name>
    <name evidence="2" type="ORF">GF22607</name>
</gene>
<evidence type="ECO:0008006" key="4">
    <source>
        <dbReference type="Google" id="ProtNLM"/>
    </source>
</evidence>
<keyword evidence="3" id="KW-1185">Reference proteome</keyword>
<feature type="compositionally biased region" description="Basic residues" evidence="1">
    <location>
        <begin position="59"/>
        <end position="70"/>
    </location>
</feature>
<dbReference type="OMA" id="MAQWPLH"/>
<evidence type="ECO:0000313" key="2">
    <source>
        <dbReference type="EMBL" id="EDV35164.1"/>
    </source>
</evidence>
<dbReference type="SUPFAM" id="SSF52047">
    <property type="entry name" value="RNI-like"/>
    <property type="match status" value="1"/>
</dbReference>
<feature type="compositionally biased region" description="Basic and acidic residues" evidence="1">
    <location>
        <begin position="28"/>
        <end position="46"/>
    </location>
</feature>
<dbReference type="Proteomes" id="UP000007801">
    <property type="component" value="Unassembled WGS sequence"/>
</dbReference>
<proteinExistence type="predicted"/>
<dbReference type="InterPro" id="IPR032675">
    <property type="entry name" value="LRR_dom_sf"/>
</dbReference>
<dbReference type="HOGENOM" id="CLU_046602_0_0_1"/>
<dbReference type="eggNOG" id="ENOG502TFWD">
    <property type="taxonomic scope" value="Eukaryota"/>
</dbReference>
<dbReference type="KEGG" id="dan:6505264"/>
<dbReference type="GeneID" id="6505264"/>
<reference evidence="2 3" key="1">
    <citation type="journal article" date="2007" name="Nature">
        <title>Evolution of genes and genomes on the Drosophila phylogeny.</title>
        <authorList>
            <consortium name="Drosophila 12 Genomes Consortium"/>
            <person name="Clark A.G."/>
            <person name="Eisen M.B."/>
            <person name="Smith D.R."/>
            <person name="Bergman C.M."/>
            <person name="Oliver B."/>
            <person name="Markow T.A."/>
            <person name="Kaufman T.C."/>
            <person name="Kellis M."/>
            <person name="Gelbart W."/>
            <person name="Iyer V.N."/>
            <person name="Pollard D.A."/>
            <person name="Sackton T.B."/>
            <person name="Larracuente A.M."/>
            <person name="Singh N.D."/>
            <person name="Abad J.P."/>
            <person name="Abt D.N."/>
            <person name="Adryan B."/>
            <person name="Aguade M."/>
            <person name="Akashi H."/>
            <person name="Anderson W.W."/>
            <person name="Aquadro C.F."/>
            <person name="Ardell D.H."/>
            <person name="Arguello R."/>
            <person name="Artieri C.G."/>
            <person name="Barbash D.A."/>
            <person name="Barker D."/>
            <person name="Barsanti P."/>
            <person name="Batterham P."/>
            <person name="Batzoglou S."/>
            <person name="Begun D."/>
            <person name="Bhutkar A."/>
            <person name="Blanco E."/>
            <person name="Bosak S.A."/>
            <person name="Bradley R.K."/>
            <person name="Brand A.D."/>
            <person name="Brent M.R."/>
            <person name="Brooks A.N."/>
            <person name="Brown R.H."/>
            <person name="Butlin R.K."/>
            <person name="Caggese C."/>
            <person name="Calvi B.R."/>
            <person name="Bernardo de Carvalho A."/>
            <person name="Caspi A."/>
            <person name="Castrezana S."/>
            <person name="Celniker S.E."/>
            <person name="Chang J.L."/>
            <person name="Chapple C."/>
            <person name="Chatterji S."/>
            <person name="Chinwalla A."/>
            <person name="Civetta A."/>
            <person name="Clifton S.W."/>
            <person name="Comeron J.M."/>
            <person name="Costello J.C."/>
            <person name="Coyne J.A."/>
            <person name="Daub J."/>
            <person name="David R.G."/>
            <person name="Delcher A.L."/>
            <person name="Delehaunty K."/>
            <person name="Do C.B."/>
            <person name="Ebling H."/>
            <person name="Edwards K."/>
            <person name="Eickbush T."/>
            <person name="Evans J.D."/>
            <person name="Filipski A."/>
            <person name="Findeiss S."/>
            <person name="Freyhult E."/>
            <person name="Fulton L."/>
            <person name="Fulton R."/>
            <person name="Garcia A.C."/>
            <person name="Gardiner A."/>
            <person name="Garfield D.A."/>
            <person name="Garvin B.E."/>
            <person name="Gibson G."/>
            <person name="Gilbert D."/>
            <person name="Gnerre S."/>
            <person name="Godfrey J."/>
            <person name="Good R."/>
            <person name="Gotea V."/>
            <person name="Gravely B."/>
            <person name="Greenberg A.J."/>
            <person name="Griffiths-Jones S."/>
            <person name="Gross S."/>
            <person name="Guigo R."/>
            <person name="Gustafson E.A."/>
            <person name="Haerty W."/>
            <person name="Hahn M.W."/>
            <person name="Halligan D.L."/>
            <person name="Halpern A.L."/>
            <person name="Halter G.M."/>
            <person name="Han M.V."/>
            <person name="Heger A."/>
            <person name="Hillier L."/>
            <person name="Hinrichs A.S."/>
            <person name="Holmes I."/>
            <person name="Hoskins R.A."/>
            <person name="Hubisz M.J."/>
            <person name="Hultmark D."/>
            <person name="Huntley M.A."/>
            <person name="Jaffe D.B."/>
            <person name="Jagadeeshan S."/>
            <person name="Jeck W.R."/>
            <person name="Johnson J."/>
            <person name="Jones C.D."/>
            <person name="Jordan W.C."/>
            <person name="Karpen G.H."/>
            <person name="Kataoka E."/>
            <person name="Keightley P.D."/>
            <person name="Kheradpour P."/>
            <person name="Kirkness E.F."/>
            <person name="Koerich L.B."/>
            <person name="Kristiansen K."/>
            <person name="Kudrna D."/>
            <person name="Kulathinal R.J."/>
            <person name="Kumar S."/>
            <person name="Kwok R."/>
            <person name="Lander E."/>
            <person name="Langley C.H."/>
            <person name="Lapoint R."/>
            <person name="Lazzaro B.P."/>
            <person name="Lee S.J."/>
            <person name="Levesque L."/>
            <person name="Li R."/>
            <person name="Lin C.F."/>
            <person name="Lin M.F."/>
            <person name="Lindblad-Toh K."/>
            <person name="Llopart A."/>
            <person name="Long M."/>
            <person name="Low L."/>
            <person name="Lozovsky E."/>
            <person name="Lu J."/>
            <person name="Luo M."/>
            <person name="Machado C.A."/>
            <person name="Makalowski W."/>
            <person name="Marzo M."/>
            <person name="Matsuda M."/>
            <person name="Matzkin L."/>
            <person name="McAllister B."/>
            <person name="McBride C.S."/>
            <person name="McKernan B."/>
            <person name="McKernan K."/>
            <person name="Mendez-Lago M."/>
            <person name="Minx P."/>
            <person name="Mollenhauer M.U."/>
            <person name="Montooth K."/>
            <person name="Mount S.M."/>
            <person name="Mu X."/>
            <person name="Myers E."/>
            <person name="Negre B."/>
            <person name="Newfeld S."/>
            <person name="Nielsen R."/>
            <person name="Noor M.A."/>
            <person name="O'Grady P."/>
            <person name="Pachter L."/>
            <person name="Papaceit M."/>
            <person name="Parisi M.J."/>
            <person name="Parisi M."/>
            <person name="Parts L."/>
            <person name="Pedersen J.S."/>
            <person name="Pesole G."/>
            <person name="Phillippy A.M."/>
            <person name="Ponting C.P."/>
            <person name="Pop M."/>
            <person name="Porcelli D."/>
            <person name="Powell J.R."/>
            <person name="Prohaska S."/>
            <person name="Pruitt K."/>
            <person name="Puig M."/>
            <person name="Quesneville H."/>
            <person name="Ram K.R."/>
            <person name="Rand D."/>
            <person name="Rasmussen M.D."/>
            <person name="Reed L.K."/>
            <person name="Reenan R."/>
            <person name="Reily A."/>
            <person name="Remington K.A."/>
            <person name="Rieger T.T."/>
            <person name="Ritchie M.G."/>
            <person name="Robin C."/>
            <person name="Rogers Y.H."/>
            <person name="Rohde C."/>
            <person name="Rozas J."/>
            <person name="Rubenfield M.J."/>
            <person name="Ruiz A."/>
            <person name="Russo S."/>
            <person name="Salzberg S.L."/>
            <person name="Sanchez-Gracia A."/>
            <person name="Saranga D.J."/>
            <person name="Sato H."/>
            <person name="Schaeffer S.W."/>
            <person name="Schatz M.C."/>
            <person name="Schlenke T."/>
            <person name="Schwartz R."/>
            <person name="Segarra C."/>
            <person name="Singh R.S."/>
            <person name="Sirot L."/>
            <person name="Sirota M."/>
            <person name="Sisneros N.B."/>
            <person name="Smith C.D."/>
            <person name="Smith T.F."/>
            <person name="Spieth J."/>
            <person name="Stage D.E."/>
            <person name="Stark A."/>
            <person name="Stephan W."/>
            <person name="Strausberg R.L."/>
            <person name="Strempel S."/>
            <person name="Sturgill D."/>
            <person name="Sutton G."/>
            <person name="Sutton G.G."/>
            <person name="Tao W."/>
            <person name="Teichmann S."/>
            <person name="Tobari Y.N."/>
            <person name="Tomimura Y."/>
            <person name="Tsolas J.M."/>
            <person name="Valente V.L."/>
            <person name="Venter E."/>
            <person name="Venter J.C."/>
            <person name="Vicario S."/>
            <person name="Vieira F.G."/>
            <person name="Vilella A.J."/>
            <person name="Villasante A."/>
            <person name="Walenz B."/>
            <person name="Wang J."/>
            <person name="Wasserman M."/>
            <person name="Watts T."/>
            <person name="Wilson D."/>
            <person name="Wilson R.K."/>
            <person name="Wing R.A."/>
            <person name="Wolfner M.F."/>
            <person name="Wong A."/>
            <person name="Wong G.K."/>
            <person name="Wu C.I."/>
            <person name="Wu G."/>
            <person name="Yamamoto D."/>
            <person name="Yang H.P."/>
            <person name="Yang S.P."/>
            <person name="Yorke J.A."/>
            <person name="Yoshida K."/>
            <person name="Zdobnov E."/>
            <person name="Zhang P."/>
            <person name="Zhang Y."/>
            <person name="Zimin A.V."/>
            <person name="Baldwin J."/>
            <person name="Abdouelleil A."/>
            <person name="Abdulkadir J."/>
            <person name="Abebe A."/>
            <person name="Abera B."/>
            <person name="Abreu J."/>
            <person name="Acer S.C."/>
            <person name="Aftuck L."/>
            <person name="Alexander A."/>
            <person name="An P."/>
            <person name="Anderson E."/>
            <person name="Anderson S."/>
            <person name="Arachi H."/>
            <person name="Azer M."/>
            <person name="Bachantsang P."/>
            <person name="Barry A."/>
            <person name="Bayul T."/>
            <person name="Berlin A."/>
            <person name="Bessette D."/>
            <person name="Bloom T."/>
            <person name="Blye J."/>
            <person name="Boguslavskiy L."/>
            <person name="Bonnet C."/>
            <person name="Boukhgalter B."/>
            <person name="Bourzgui I."/>
            <person name="Brown A."/>
            <person name="Cahill P."/>
            <person name="Channer S."/>
            <person name="Cheshatsang Y."/>
            <person name="Chuda L."/>
            <person name="Citroen M."/>
            <person name="Collymore A."/>
            <person name="Cooke P."/>
            <person name="Costello M."/>
            <person name="D'Aco K."/>
            <person name="Daza R."/>
            <person name="De Haan G."/>
            <person name="DeGray S."/>
            <person name="DeMaso C."/>
            <person name="Dhargay N."/>
            <person name="Dooley K."/>
            <person name="Dooley E."/>
            <person name="Doricent M."/>
            <person name="Dorje P."/>
            <person name="Dorjee K."/>
            <person name="Dupes A."/>
            <person name="Elong R."/>
            <person name="Falk J."/>
            <person name="Farina A."/>
            <person name="Faro S."/>
            <person name="Ferguson D."/>
            <person name="Fisher S."/>
            <person name="Foley C.D."/>
            <person name="Franke A."/>
            <person name="Friedrich D."/>
            <person name="Gadbois L."/>
            <person name="Gearin G."/>
            <person name="Gearin C.R."/>
            <person name="Giannoukos G."/>
            <person name="Goode T."/>
            <person name="Graham J."/>
            <person name="Grandbois E."/>
            <person name="Grewal S."/>
            <person name="Gyaltsen K."/>
            <person name="Hafez N."/>
            <person name="Hagos B."/>
            <person name="Hall J."/>
            <person name="Henson C."/>
            <person name="Hollinger A."/>
            <person name="Honan T."/>
            <person name="Huard M.D."/>
            <person name="Hughes L."/>
            <person name="Hurhula B."/>
            <person name="Husby M.E."/>
            <person name="Kamat A."/>
            <person name="Kanga B."/>
            <person name="Kashin S."/>
            <person name="Khazanovich D."/>
            <person name="Kisner P."/>
            <person name="Lance K."/>
            <person name="Lara M."/>
            <person name="Lee W."/>
            <person name="Lennon N."/>
            <person name="Letendre F."/>
            <person name="LeVine R."/>
            <person name="Lipovsky A."/>
            <person name="Liu X."/>
            <person name="Liu J."/>
            <person name="Liu S."/>
            <person name="Lokyitsang T."/>
            <person name="Lokyitsang Y."/>
            <person name="Lubonja R."/>
            <person name="Lui A."/>
            <person name="MacDonald P."/>
            <person name="Magnisalis V."/>
            <person name="Maru K."/>
            <person name="Matthews C."/>
            <person name="McCusker W."/>
            <person name="McDonough S."/>
            <person name="Mehta T."/>
            <person name="Meldrim J."/>
            <person name="Meneus L."/>
            <person name="Mihai O."/>
            <person name="Mihalev A."/>
            <person name="Mihova T."/>
            <person name="Mittelman R."/>
            <person name="Mlenga V."/>
            <person name="Montmayeur A."/>
            <person name="Mulrain L."/>
            <person name="Navidi A."/>
            <person name="Naylor J."/>
            <person name="Negash T."/>
            <person name="Nguyen T."/>
            <person name="Nguyen N."/>
            <person name="Nicol R."/>
            <person name="Norbu C."/>
            <person name="Norbu N."/>
            <person name="Novod N."/>
            <person name="O'Neill B."/>
            <person name="Osman S."/>
            <person name="Markiewicz E."/>
            <person name="Oyono O.L."/>
            <person name="Patti C."/>
            <person name="Phunkhang P."/>
            <person name="Pierre F."/>
            <person name="Priest M."/>
            <person name="Raghuraman S."/>
            <person name="Rege F."/>
            <person name="Reyes R."/>
            <person name="Rise C."/>
            <person name="Rogov P."/>
            <person name="Ross K."/>
            <person name="Ryan E."/>
            <person name="Settipalli S."/>
            <person name="Shea T."/>
            <person name="Sherpa N."/>
            <person name="Shi L."/>
            <person name="Shih D."/>
            <person name="Sparrow T."/>
            <person name="Spaulding J."/>
            <person name="Stalker J."/>
            <person name="Stange-Thomann N."/>
            <person name="Stavropoulos S."/>
            <person name="Stone C."/>
            <person name="Strader C."/>
            <person name="Tesfaye S."/>
            <person name="Thomson T."/>
            <person name="Thoulutsang Y."/>
            <person name="Thoulutsang D."/>
            <person name="Topham K."/>
            <person name="Topping I."/>
            <person name="Tsamla T."/>
            <person name="Vassiliev H."/>
            <person name="Vo A."/>
            <person name="Wangchuk T."/>
            <person name="Wangdi T."/>
            <person name="Weiand M."/>
            <person name="Wilkinson J."/>
            <person name="Wilson A."/>
            <person name="Yadav S."/>
            <person name="Young G."/>
            <person name="Yu Q."/>
            <person name="Zembek L."/>
            <person name="Zhong D."/>
            <person name="Zimmer A."/>
            <person name="Zwirko Z."/>
            <person name="Jaffe D.B."/>
            <person name="Alvarez P."/>
            <person name="Brockman W."/>
            <person name="Butler J."/>
            <person name="Chin C."/>
            <person name="Gnerre S."/>
            <person name="Grabherr M."/>
            <person name="Kleber M."/>
            <person name="Mauceli E."/>
            <person name="MacCallum I."/>
        </authorList>
    </citation>
    <scope>NUCLEOTIDE SEQUENCE [LARGE SCALE GENOMIC DNA]</scope>
    <source>
        <strain evidence="3">Tucson 14024-0371.13</strain>
    </source>
</reference>
<dbReference type="InParanoid" id="B3MW19"/>
<evidence type="ECO:0000313" key="3">
    <source>
        <dbReference type="Proteomes" id="UP000007801"/>
    </source>
</evidence>
<dbReference type="EMBL" id="CH902625">
    <property type="protein sequence ID" value="EDV35164.1"/>
    <property type="molecule type" value="Genomic_DNA"/>
</dbReference>